<dbReference type="GO" id="GO:0005506">
    <property type="term" value="F:iron ion binding"/>
    <property type="evidence" value="ECO:0007669"/>
    <property type="project" value="InterPro"/>
</dbReference>
<comment type="similarity">
    <text evidence="1">Belongs to the NifU family.</text>
</comment>
<evidence type="ECO:0000313" key="6">
    <source>
        <dbReference type="Proteomes" id="UP000747399"/>
    </source>
</evidence>
<evidence type="ECO:0000256" key="3">
    <source>
        <dbReference type="SAM" id="MobiDB-lite"/>
    </source>
</evidence>
<dbReference type="GO" id="GO:0005739">
    <property type="term" value="C:mitochondrion"/>
    <property type="evidence" value="ECO:0007669"/>
    <property type="project" value="TreeGrafter"/>
</dbReference>
<organism evidence="5 6">
    <name type="scientific">Volvox africanus</name>
    <dbReference type="NCBI Taxonomy" id="51714"/>
    <lineage>
        <taxon>Eukaryota</taxon>
        <taxon>Viridiplantae</taxon>
        <taxon>Chlorophyta</taxon>
        <taxon>core chlorophytes</taxon>
        <taxon>Chlorophyceae</taxon>
        <taxon>CS clade</taxon>
        <taxon>Chlamydomonadales</taxon>
        <taxon>Volvocaceae</taxon>
        <taxon>Volvox</taxon>
    </lineage>
</organism>
<protein>
    <recommendedName>
        <fullName evidence="4">NIF system FeS cluster assembly NifU C-terminal domain-containing protein</fullName>
    </recommendedName>
</protein>
<feature type="region of interest" description="Disordered" evidence="3">
    <location>
        <begin position="305"/>
        <end position="342"/>
    </location>
</feature>
<dbReference type="PANTHER" id="PTHR11178:SF15">
    <property type="entry name" value="NIFU-LIKE PROTEIN 1, CHLOROPLASTIC"/>
    <property type="match status" value="1"/>
</dbReference>
<dbReference type="InterPro" id="IPR034904">
    <property type="entry name" value="FSCA_dom_sf"/>
</dbReference>
<name>A0A8J4BGM0_9CHLO</name>
<feature type="compositionally biased region" description="Low complexity" evidence="3">
    <location>
        <begin position="320"/>
        <end position="342"/>
    </location>
</feature>
<feature type="compositionally biased region" description="Acidic residues" evidence="3">
    <location>
        <begin position="265"/>
        <end position="274"/>
    </location>
</feature>
<proteinExistence type="inferred from homology"/>
<dbReference type="GO" id="GO:0016226">
    <property type="term" value="P:iron-sulfur cluster assembly"/>
    <property type="evidence" value="ECO:0007669"/>
    <property type="project" value="InterPro"/>
</dbReference>
<dbReference type="Gene3D" id="3.30.300.130">
    <property type="entry name" value="Fe-S cluster assembly (FSCA)"/>
    <property type="match status" value="2"/>
</dbReference>
<feature type="region of interest" description="Disordered" evidence="3">
    <location>
        <begin position="242"/>
        <end position="275"/>
    </location>
</feature>
<feature type="region of interest" description="Disordered" evidence="3">
    <location>
        <begin position="375"/>
        <end position="395"/>
    </location>
</feature>
<comment type="subunit">
    <text evidence="2">Homodimer; disulfide-linked.</text>
</comment>
<dbReference type="InterPro" id="IPR001075">
    <property type="entry name" value="NIF_FeS_clus_asmbl_NifU_C"/>
</dbReference>
<feature type="domain" description="NIF system FeS cluster assembly NifU C-terminal" evidence="4">
    <location>
        <begin position="402"/>
        <end position="463"/>
    </location>
</feature>
<reference evidence="5" key="1">
    <citation type="journal article" date="2021" name="Proc. Natl. Acad. Sci. U.S.A.">
        <title>Three genomes in the algal genus Volvox reveal the fate of a haploid sex-determining region after a transition to homothallism.</title>
        <authorList>
            <person name="Yamamoto K."/>
            <person name="Hamaji T."/>
            <person name="Kawai-Toyooka H."/>
            <person name="Matsuzaki R."/>
            <person name="Takahashi F."/>
            <person name="Nishimura Y."/>
            <person name="Kawachi M."/>
            <person name="Noguchi H."/>
            <person name="Minakuchi Y."/>
            <person name="Umen J.G."/>
            <person name="Toyoda A."/>
            <person name="Nozaki H."/>
        </authorList>
    </citation>
    <scope>NUCLEOTIDE SEQUENCE</scope>
    <source>
        <strain evidence="5">NIES-3780</strain>
    </source>
</reference>
<dbReference type="GO" id="GO:0005198">
    <property type="term" value="F:structural molecule activity"/>
    <property type="evidence" value="ECO:0007669"/>
    <property type="project" value="UniProtKB-ARBA"/>
</dbReference>
<evidence type="ECO:0000256" key="2">
    <source>
        <dbReference type="ARBA" id="ARBA00011748"/>
    </source>
</evidence>
<dbReference type="Pfam" id="PF01106">
    <property type="entry name" value="NifU"/>
    <property type="match status" value="1"/>
</dbReference>
<gene>
    <name evidence="5" type="ORF">Vafri_15448</name>
</gene>
<dbReference type="PANTHER" id="PTHR11178">
    <property type="entry name" value="IRON-SULFUR CLUSTER SCAFFOLD PROTEIN NFU-RELATED"/>
    <property type="match status" value="1"/>
</dbReference>
<evidence type="ECO:0000313" key="5">
    <source>
        <dbReference type="EMBL" id="GIL61080.1"/>
    </source>
</evidence>
<dbReference type="AlphaFoldDB" id="A0A8J4BGM0"/>
<dbReference type="Proteomes" id="UP000747399">
    <property type="component" value="Unassembled WGS sequence"/>
</dbReference>
<dbReference type="GO" id="GO:0051536">
    <property type="term" value="F:iron-sulfur cluster binding"/>
    <property type="evidence" value="ECO:0007669"/>
    <property type="project" value="InterPro"/>
</dbReference>
<dbReference type="FunFam" id="3.30.300.130:FF:000003">
    <property type="entry name" value="NifU-like protein 3, chloroplastic"/>
    <property type="match status" value="1"/>
</dbReference>
<feature type="compositionally biased region" description="Low complexity" evidence="3">
    <location>
        <begin position="376"/>
        <end position="395"/>
    </location>
</feature>
<dbReference type="SUPFAM" id="SSF117916">
    <property type="entry name" value="Fe-S cluster assembly (FSCA) domain-like"/>
    <property type="match status" value="1"/>
</dbReference>
<evidence type="ECO:0000259" key="4">
    <source>
        <dbReference type="Pfam" id="PF01106"/>
    </source>
</evidence>
<accession>A0A8J4BGM0</accession>
<sequence>MVGSSFACNVTRQGLVRSHAPSQARVSAFHPVMMLKESKRRQLAVFAMAVPVVDDKTVPEAHKGLHGFLYGDGGSEEHDRGSLYAVRTGEDEGSIVMPVPAYLDSRDGEKPLGVYCVYDSDHIPQYIGYSRNMVLAVKGHLARMGPGYCAYVRAMVYGNKSMASRTNLERGVHNWVNELPELQGRAPPGNTDASLRAAWEGVATAATAGGEGPAPALLDRGVMSPAELAAYEEKKLKLRKAMGEKMVEGPGGRTVRTGGTGAGHDDEDGGDGDDLATRRLKLMKAMERGDWSAVIHAQTQETVPAAAAAAAEGGSGAAGAEGTSSGSSGGTDTAADSSSSSSAATTLESLAAGAAAQGTTSSAAAGGNGGVVSPFQEGGVAAGEQQQRQGAQQARPLTVEAVQTALEEVRPYLMADGGDVEVVEVKDGVVYLRLQGACSSCPSQSATMKGGIERVIRQNFGDQVRDILQLDPQDPAATLERVDSALNMLRGAIANLGGSAEVLGVENGVCTIRYRGPPAIGKGVQGAIKDSFQDIREVRLVD</sequence>
<comment type="caution">
    <text evidence="5">The sequence shown here is derived from an EMBL/GenBank/DDBJ whole genome shotgun (WGS) entry which is preliminary data.</text>
</comment>
<evidence type="ECO:0000256" key="1">
    <source>
        <dbReference type="ARBA" id="ARBA00006420"/>
    </source>
</evidence>
<dbReference type="EMBL" id="BNCO01000043">
    <property type="protein sequence ID" value="GIL61080.1"/>
    <property type="molecule type" value="Genomic_DNA"/>
</dbReference>
<keyword evidence="6" id="KW-1185">Reference proteome</keyword>
<dbReference type="GO" id="GO:0009536">
    <property type="term" value="C:plastid"/>
    <property type="evidence" value="ECO:0007669"/>
    <property type="project" value="UniProtKB-ARBA"/>
</dbReference>